<evidence type="ECO:0000256" key="2">
    <source>
        <dbReference type="PIRSR" id="PIRSR617939-1"/>
    </source>
</evidence>
<sequence>MTLYFAYGSCMHEQDFRDTVPVFERLGRAILYDRSLAFTHWSTSPRRKEPTGAADIVFDPGQIVEGILYRIDEKYLSRLRRREGYPLVYQEETITVEFNGKMVEDVLTYSVVDKSEREFAPSEEYATLILEGGRTELDDAYLQQLQKHIKRLQAVGYRP</sequence>
<evidence type="ECO:0000256" key="3">
    <source>
        <dbReference type="PIRSR" id="PIRSR617939-2"/>
    </source>
</evidence>
<dbReference type="InterPro" id="IPR017939">
    <property type="entry name" value="G-Glutamylcylcotransferase"/>
</dbReference>
<dbReference type="GO" id="GO:0003839">
    <property type="term" value="F:gamma-glutamylcyclotransferase activity"/>
    <property type="evidence" value="ECO:0007669"/>
    <property type="project" value="InterPro"/>
</dbReference>
<dbReference type="CDD" id="cd06661">
    <property type="entry name" value="GGCT_like"/>
    <property type="match status" value="1"/>
</dbReference>
<evidence type="ECO:0000256" key="1">
    <source>
        <dbReference type="ARBA" id="ARBA00023239"/>
    </source>
</evidence>
<dbReference type="InterPro" id="IPR036568">
    <property type="entry name" value="GGCT-like_sf"/>
</dbReference>
<dbReference type="AlphaFoldDB" id="A0A1I3PAW6"/>
<dbReference type="OrthoDB" id="8538589at2"/>
<dbReference type="STRING" id="46223.SAMN05421852_105163"/>
<protein>
    <submittedName>
        <fullName evidence="4">Cation transport regulator ChaC</fullName>
    </submittedName>
</protein>
<keyword evidence="1" id="KW-0456">Lyase</keyword>
<dbReference type="InterPro" id="IPR013024">
    <property type="entry name" value="GGCT-like"/>
</dbReference>
<proteinExistence type="predicted"/>
<organism evidence="4 5">
    <name type="scientific">Thermoflavimicrobium dichotomicum</name>
    <dbReference type="NCBI Taxonomy" id="46223"/>
    <lineage>
        <taxon>Bacteria</taxon>
        <taxon>Bacillati</taxon>
        <taxon>Bacillota</taxon>
        <taxon>Bacilli</taxon>
        <taxon>Bacillales</taxon>
        <taxon>Thermoactinomycetaceae</taxon>
        <taxon>Thermoflavimicrobium</taxon>
    </lineage>
</organism>
<evidence type="ECO:0000313" key="5">
    <source>
        <dbReference type="Proteomes" id="UP000199545"/>
    </source>
</evidence>
<dbReference type="RefSeq" id="WP_093229245.1">
    <property type="nucleotide sequence ID" value="NZ_FORR01000005.1"/>
</dbReference>
<accession>A0A1I3PAW6</accession>
<dbReference type="PANTHER" id="PTHR12935">
    <property type="entry name" value="GAMMA-GLUTAMYLCYCLOTRANSFERASE"/>
    <property type="match status" value="1"/>
</dbReference>
<dbReference type="Gene3D" id="3.10.490.10">
    <property type="entry name" value="Gamma-glutamyl cyclotransferase-like"/>
    <property type="match status" value="1"/>
</dbReference>
<dbReference type="Proteomes" id="UP000199545">
    <property type="component" value="Unassembled WGS sequence"/>
</dbReference>
<feature type="binding site" evidence="3">
    <location>
        <begin position="4"/>
        <end position="9"/>
    </location>
    <ligand>
        <name>substrate</name>
    </ligand>
</feature>
<dbReference type="EMBL" id="FORR01000005">
    <property type="protein sequence ID" value="SFJ18734.1"/>
    <property type="molecule type" value="Genomic_DNA"/>
</dbReference>
<feature type="binding site" evidence="3">
    <location>
        <position position="125"/>
    </location>
    <ligand>
        <name>substrate</name>
    </ligand>
</feature>
<dbReference type="Pfam" id="PF13772">
    <property type="entry name" value="AIG2_2"/>
    <property type="match status" value="1"/>
</dbReference>
<reference evidence="4 5" key="1">
    <citation type="submission" date="2016-10" db="EMBL/GenBank/DDBJ databases">
        <authorList>
            <person name="de Groot N.N."/>
        </authorList>
    </citation>
    <scope>NUCLEOTIDE SEQUENCE [LARGE SCALE GENOMIC DNA]</scope>
    <source>
        <strain evidence="4 5">DSM 44778</strain>
    </source>
</reference>
<keyword evidence="5" id="KW-1185">Reference proteome</keyword>
<dbReference type="PANTHER" id="PTHR12935:SF0">
    <property type="entry name" value="GAMMA-GLUTAMYLCYCLOTRANSFERASE"/>
    <property type="match status" value="1"/>
</dbReference>
<name>A0A1I3PAW6_9BACL</name>
<gene>
    <name evidence="4" type="ORF">SAMN05421852_105163</name>
</gene>
<dbReference type="SUPFAM" id="SSF110857">
    <property type="entry name" value="Gamma-glutamyl cyclotransferase-like"/>
    <property type="match status" value="1"/>
</dbReference>
<evidence type="ECO:0000313" key="4">
    <source>
        <dbReference type="EMBL" id="SFJ18734.1"/>
    </source>
</evidence>
<feature type="active site" description="Proton acceptor" evidence="2">
    <location>
        <position position="83"/>
    </location>
</feature>